<comment type="caution">
    <text evidence="2">The sequence shown here is derived from an EMBL/GenBank/DDBJ whole genome shotgun (WGS) entry which is preliminary data.</text>
</comment>
<dbReference type="EMBL" id="PQIB02000007">
    <property type="protein sequence ID" value="RLN09261.1"/>
    <property type="molecule type" value="Genomic_DNA"/>
</dbReference>
<accession>A0A3L6RU08</accession>
<dbReference type="AlphaFoldDB" id="A0A3L6RU08"/>
<feature type="region of interest" description="Disordered" evidence="1">
    <location>
        <begin position="1"/>
        <end position="28"/>
    </location>
</feature>
<evidence type="ECO:0000313" key="3">
    <source>
        <dbReference type="Proteomes" id="UP000275267"/>
    </source>
</evidence>
<keyword evidence="3" id="KW-1185">Reference proteome</keyword>
<organism evidence="2 3">
    <name type="scientific">Panicum miliaceum</name>
    <name type="common">Proso millet</name>
    <name type="synonym">Broomcorn millet</name>
    <dbReference type="NCBI Taxonomy" id="4540"/>
    <lineage>
        <taxon>Eukaryota</taxon>
        <taxon>Viridiplantae</taxon>
        <taxon>Streptophyta</taxon>
        <taxon>Embryophyta</taxon>
        <taxon>Tracheophyta</taxon>
        <taxon>Spermatophyta</taxon>
        <taxon>Magnoliopsida</taxon>
        <taxon>Liliopsida</taxon>
        <taxon>Poales</taxon>
        <taxon>Poaceae</taxon>
        <taxon>PACMAD clade</taxon>
        <taxon>Panicoideae</taxon>
        <taxon>Panicodae</taxon>
        <taxon>Paniceae</taxon>
        <taxon>Panicinae</taxon>
        <taxon>Panicum</taxon>
        <taxon>Panicum sect. Panicum</taxon>
    </lineage>
</organism>
<feature type="region of interest" description="Disordered" evidence="1">
    <location>
        <begin position="62"/>
        <end position="164"/>
    </location>
</feature>
<protein>
    <submittedName>
        <fullName evidence="2">Uncharacterized protein</fullName>
    </submittedName>
</protein>
<gene>
    <name evidence="2" type="ORF">C2845_PM11G16980</name>
</gene>
<evidence type="ECO:0000256" key="1">
    <source>
        <dbReference type="SAM" id="MobiDB-lite"/>
    </source>
</evidence>
<evidence type="ECO:0000313" key="2">
    <source>
        <dbReference type="EMBL" id="RLN09261.1"/>
    </source>
</evidence>
<proteinExistence type="predicted"/>
<reference evidence="3" key="1">
    <citation type="journal article" date="2019" name="Nat. Commun.">
        <title>The genome of broomcorn millet.</title>
        <authorList>
            <person name="Zou C."/>
            <person name="Miki D."/>
            <person name="Li D."/>
            <person name="Tang Q."/>
            <person name="Xiao L."/>
            <person name="Rajput S."/>
            <person name="Deng P."/>
            <person name="Jia W."/>
            <person name="Huang R."/>
            <person name="Zhang M."/>
            <person name="Sun Y."/>
            <person name="Hu J."/>
            <person name="Fu X."/>
            <person name="Schnable P.S."/>
            <person name="Li F."/>
            <person name="Zhang H."/>
            <person name="Feng B."/>
            <person name="Zhu X."/>
            <person name="Liu R."/>
            <person name="Schnable J.C."/>
            <person name="Zhu J.-K."/>
            <person name="Zhang H."/>
        </authorList>
    </citation>
    <scope>NUCLEOTIDE SEQUENCE [LARGE SCALE GENOMIC DNA]</scope>
</reference>
<name>A0A3L6RU08_PANMI</name>
<sequence length="245" mass="26534">MWGPTEKTRNHQVGPSLSREGTEVSASLGSSIARLARSPSFLPSPVPQNQLIDLKLGKGEEQIRSGRRGSEQIGSFAVRSFLDRSGRPGAGPSRNSGGSGRRPARRPRGCGGVQELGARSARVDQAGQRTPRHPHHLGEPHAPWPHSSPGSPARGSRVRGTAGTAGWCPVRRPRRCSLTDCSRRRCSLCSSIRHMQMKMLPAPRERLVAHHAPHVHQGCLDGPLCCSSIFFSDQYLAANNQMQKG</sequence>
<dbReference type="Proteomes" id="UP000275267">
    <property type="component" value="Unassembled WGS sequence"/>
</dbReference>